<dbReference type="EMBL" id="DF849392">
    <property type="protein sequence ID" value="GAT57098.1"/>
    <property type="molecule type" value="Genomic_DNA"/>
</dbReference>
<sequence>MSADKKIVLVTGGNTGLGYEIIKALYASPHAYALIIGTRTVSNGDAAIAKLQSEVPTPGGASTLSVVQIDISSDKSIEGAVASIASSHGRIDSLINNAGANFDTDVRDGKVGLREGFNTSWDVNVSGTHVLTTHAIPLLLKSADARLMFLTSGTSSIAETMPENWGNMYMLPRINASPPAGWPKPPPMHPLTTYRSTKAGLNMLMREWARILKEDGVKVWAVSPGFLATGLAGTGVDVLRKMGALEPHIGGEFVRDVVEGKYDSQAGLVIRAEQPQPW</sequence>
<protein>
    <recommendedName>
        <fullName evidence="5">NAD(P)-binding protein</fullName>
    </recommendedName>
</protein>
<dbReference type="SUPFAM" id="SSF51735">
    <property type="entry name" value="NAD(P)-binding Rossmann-fold domains"/>
    <property type="match status" value="1"/>
</dbReference>
<proteinExistence type="inferred from homology"/>
<name>A0ABQ0M1F3_MYCCL</name>
<dbReference type="Pfam" id="PF00106">
    <property type="entry name" value="adh_short"/>
    <property type="match status" value="2"/>
</dbReference>
<dbReference type="PANTHER" id="PTHR43008">
    <property type="entry name" value="BENZIL REDUCTASE"/>
    <property type="match status" value="1"/>
</dbReference>
<gene>
    <name evidence="3" type="ORF">MCHLO_13677</name>
</gene>
<dbReference type="PRINTS" id="PR00081">
    <property type="entry name" value="GDHRDH"/>
</dbReference>
<evidence type="ECO:0000313" key="4">
    <source>
        <dbReference type="Proteomes" id="UP000815677"/>
    </source>
</evidence>
<dbReference type="Gene3D" id="3.40.50.720">
    <property type="entry name" value="NAD(P)-binding Rossmann-like Domain"/>
    <property type="match status" value="1"/>
</dbReference>
<evidence type="ECO:0008006" key="5">
    <source>
        <dbReference type="Google" id="ProtNLM"/>
    </source>
</evidence>
<organism evidence="3 4">
    <name type="scientific">Mycena chlorophos</name>
    <name type="common">Agaric fungus</name>
    <name type="synonym">Agaricus chlorophos</name>
    <dbReference type="NCBI Taxonomy" id="658473"/>
    <lineage>
        <taxon>Eukaryota</taxon>
        <taxon>Fungi</taxon>
        <taxon>Dikarya</taxon>
        <taxon>Basidiomycota</taxon>
        <taxon>Agaricomycotina</taxon>
        <taxon>Agaricomycetes</taxon>
        <taxon>Agaricomycetidae</taxon>
        <taxon>Agaricales</taxon>
        <taxon>Marasmiineae</taxon>
        <taxon>Mycenaceae</taxon>
        <taxon>Mycena</taxon>
    </lineage>
</organism>
<evidence type="ECO:0000256" key="2">
    <source>
        <dbReference type="ARBA" id="ARBA00023002"/>
    </source>
</evidence>
<reference evidence="3" key="1">
    <citation type="submission" date="2014-09" db="EMBL/GenBank/DDBJ databases">
        <title>Genome sequence of the luminous mushroom Mycena chlorophos for searching fungal bioluminescence genes.</title>
        <authorList>
            <person name="Tanaka Y."/>
            <person name="Kasuga D."/>
            <person name="Oba Y."/>
            <person name="Hase S."/>
            <person name="Sato K."/>
            <person name="Oba Y."/>
            <person name="Sakakibara Y."/>
        </authorList>
    </citation>
    <scope>NUCLEOTIDE SEQUENCE</scope>
</reference>
<evidence type="ECO:0000256" key="1">
    <source>
        <dbReference type="ARBA" id="ARBA00006484"/>
    </source>
</evidence>
<keyword evidence="4" id="KW-1185">Reference proteome</keyword>
<dbReference type="InterPro" id="IPR002347">
    <property type="entry name" value="SDR_fam"/>
</dbReference>
<keyword evidence="2" id="KW-0560">Oxidoreductase</keyword>
<evidence type="ECO:0000313" key="3">
    <source>
        <dbReference type="EMBL" id="GAT57098.1"/>
    </source>
</evidence>
<dbReference type="Proteomes" id="UP000815677">
    <property type="component" value="Unassembled WGS sequence"/>
</dbReference>
<accession>A0ABQ0M1F3</accession>
<dbReference type="PANTHER" id="PTHR43008:SF8">
    <property type="entry name" value="BENZIL REDUCTASE ((S)-BENZOIN FORMING) IRC24"/>
    <property type="match status" value="1"/>
</dbReference>
<dbReference type="InterPro" id="IPR036291">
    <property type="entry name" value="NAD(P)-bd_dom_sf"/>
</dbReference>
<comment type="similarity">
    <text evidence="1">Belongs to the short-chain dehydrogenases/reductases (SDR) family.</text>
</comment>